<dbReference type="SUPFAM" id="SSF53822">
    <property type="entry name" value="Periplasmic binding protein-like I"/>
    <property type="match status" value="1"/>
</dbReference>
<evidence type="ECO:0000256" key="3">
    <source>
        <dbReference type="SAM" id="MobiDB-lite"/>
    </source>
</evidence>
<dbReference type="PANTHER" id="PTHR30036">
    <property type="entry name" value="D-XYLOSE-BINDING PERIPLASMIC PROTEIN"/>
    <property type="match status" value="1"/>
</dbReference>
<proteinExistence type="inferred from homology"/>
<dbReference type="InterPro" id="IPR050555">
    <property type="entry name" value="Bact_Solute-Bind_Prot2"/>
</dbReference>
<keyword evidence="7" id="KW-1185">Reference proteome</keyword>
<keyword evidence="4" id="KW-0732">Signal</keyword>
<dbReference type="RefSeq" id="WP_268042607.1">
    <property type="nucleotide sequence ID" value="NZ_JAPQER010000014.1"/>
</dbReference>
<evidence type="ECO:0000256" key="2">
    <source>
        <dbReference type="ARBA" id="ARBA00007639"/>
    </source>
</evidence>
<dbReference type="Gene3D" id="3.40.50.2300">
    <property type="match status" value="2"/>
</dbReference>
<accession>A0ABT4D3Q3</accession>
<comment type="subcellular location">
    <subcellularLocation>
        <location evidence="1">Cell envelope</location>
    </subcellularLocation>
</comment>
<dbReference type="PROSITE" id="PS51257">
    <property type="entry name" value="PROKAR_LIPOPROTEIN"/>
    <property type="match status" value="1"/>
</dbReference>
<dbReference type="InterPro" id="IPR025997">
    <property type="entry name" value="SBP_2_dom"/>
</dbReference>
<name>A0ABT4D3Q3_9CLOT</name>
<feature type="chain" id="PRO_5047294535" evidence="4">
    <location>
        <begin position="22"/>
        <end position="382"/>
    </location>
</feature>
<dbReference type="InterPro" id="IPR028082">
    <property type="entry name" value="Peripla_BP_I"/>
</dbReference>
<evidence type="ECO:0000313" key="7">
    <source>
        <dbReference type="Proteomes" id="UP001078443"/>
    </source>
</evidence>
<organism evidence="6 7">
    <name type="scientific">Clostridium aestuarii</name>
    <dbReference type="NCBI Taxonomy" id="338193"/>
    <lineage>
        <taxon>Bacteria</taxon>
        <taxon>Bacillati</taxon>
        <taxon>Bacillota</taxon>
        <taxon>Clostridia</taxon>
        <taxon>Eubacteriales</taxon>
        <taxon>Clostridiaceae</taxon>
        <taxon>Clostridium</taxon>
    </lineage>
</organism>
<comment type="similarity">
    <text evidence="2">Belongs to the bacterial solute-binding protein 2 family.</text>
</comment>
<feature type="region of interest" description="Disordered" evidence="3">
    <location>
        <begin position="24"/>
        <end position="51"/>
    </location>
</feature>
<comment type="caution">
    <text evidence="6">The sequence shown here is derived from an EMBL/GenBank/DDBJ whole genome shotgun (WGS) entry which is preliminary data.</text>
</comment>
<evidence type="ECO:0000256" key="1">
    <source>
        <dbReference type="ARBA" id="ARBA00004196"/>
    </source>
</evidence>
<sequence length="382" mass="41846">MKKIFSGLLSLMLVFTLTACGGNTTQKTSTKDSKTGEAKQSSAKEETSISKTDIPKAIKGKKLKMALIMEWGTGTHMITHANGTKAEAERYGIDLSVIDANNNLAKMAEGIDNAVTNKMDAILISHGKTDALVNSVKRALEAGIPVIAFDCDFDVPAEVHKGKLVSLDQYDLMMGLISQMALVQELDGEGKVIYNRVSNCVPTDKRHRIWEGGILPTYPDIKVSSTIDLGTDNPMPKAQTALETLLTTDDDIDAVYGVWDEYAKGFYNAIVASGKTIPLFSVDVSDQDLAMMQDHPEIWRASAGVDPTIIGQVQVRLALKSLAGERIPRYYSLQPVLVKSDDLPSKDEKRISTKDLAEYYDGWGSTTDFLEDWMVALEKSLK</sequence>
<feature type="signal peptide" evidence="4">
    <location>
        <begin position="1"/>
        <end position="21"/>
    </location>
</feature>
<dbReference type="PANTHER" id="PTHR30036:SF7">
    <property type="entry name" value="ABC TRANSPORTER PERIPLASMIC-BINDING PROTEIN YPHF"/>
    <property type="match status" value="1"/>
</dbReference>
<gene>
    <name evidence="6" type="ORF">OW763_16305</name>
</gene>
<dbReference type="CDD" id="cd06305">
    <property type="entry name" value="PBP1_methylthioribose_binding-like"/>
    <property type="match status" value="1"/>
</dbReference>
<protein>
    <submittedName>
        <fullName evidence="6">Substrate-binding domain-containing protein</fullName>
    </submittedName>
</protein>
<feature type="domain" description="Periplasmic binding protein" evidence="5">
    <location>
        <begin position="67"/>
        <end position="325"/>
    </location>
</feature>
<evidence type="ECO:0000259" key="5">
    <source>
        <dbReference type="Pfam" id="PF13407"/>
    </source>
</evidence>
<feature type="compositionally biased region" description="Basic and acidic residues" evidence="3">
    <location>
        <begin position="29"/>
        <end position="51"/>
    </location>
</feature>
<dbReference type="Pfam" id="PF13407">
    <property type="entry name" value="Peripla_BP_4"/>
    <property type="match status" value="1"/>
</dbReference>
<reference evidence="6" key="1">
    <citation type="submission" date="2022-12" db="EMBL/GenBank/DDBJ databases">
        <authorList>
            <person name="Wang J."/>
        </authorList>
    </citation>
    <scope>NUCLEOTIDE SEQUENCE</scope>
    <source>
        <strain evidence="6">HY-45-18</strain>
    </source>
</reference>
<evidence type="ECO:0000256" key="4">
    <source>
        <dbReference type="SAM" id="SignalP"/>
    </source>
</evidence>
<dbReference type="Proteomes" id="UP001078443">
    <property type="component" value="Unassembled WGS sequence"/>
</dbReference>
<evidence type="ECO:0000313" key="6">
    <source>
        <dbReference type="EMBL" id="MCY6485874.1"/>
    </source>
</evidence>
<dbReference type="EMBL" id="JAPQER010000014">
    <property type="protein sequence ID" value="MCY6485874.1"/>
    <property type="molecule type" value="Genomic_DNA"/>
</dbReference>